<dbReference type="EMBL" id="CP036299">
    <property type="protein sequence ID" value="QDV30241.1"/>
    <property type="molecule type" value="Genomic_DNA"/>
</dbReference>
<evidence type="ECO:0000313" key="2">
    <source>
        <dbReference type="Proteomes" id="UP000315349"/>
    </source>
</evidence>
<reference evidence="1 2" key="1">
    <citation type="submission" date="2019-02" db="EMBL/GenBank/DDBJ databases">
        <title>Deep-cultivation of Planctomycetes and their phenomic and genomic characterization uncovers novel biology.</title>
        <authorList>
            <person name="Wiegand S."/>
            <person name="Jogler M."/>
            <person name="Boedeker C."/>
            <person name="Pinto D."/>
            <person name="Vollmers J."/>
            <person name="Rivas-Marin E."/>
            <person name="Kohn T."/>
            <person name="Peeters S.H."/>
            <person name="Heuer A."/>
            <person name="Rast P."/>
            <person name="Oberbeckmann S."/>
            <person name="Bunk B."/>
            <person name="Jeske O."/>
            <person name="Meyerdierks A."/>
            <person name="Storesund J.E."/>
            <person name="Kallscheuer N."/>
            <person name="Luecker S."/>
            <person name="Lage O.M."/>
            <person name="Pohl T."/>
            <person name="Merkel B.J."/>
            <person name="Hornburger P."/>
            <person name="Mueller R.-W."/>
            <person name="Bruemmer F."/>
            <person name="Labrenz M."/>
            <person name="Spormann A.M."/>
            <person name="Op den Camp H."/>
            <person name="Overmann J."/>
            <person name="Amann R."/>
            <person name="Jetten M.S.M."/>
            <person name="Mascher T."/>
            <person name="Medema M.H."/>
            <person name="Devos D.P."/>
            <person name="Kaster A.-K."/>
            <person name="Ovreas L."/>
            <person name="Rohde M."/>
            <person name="Galperin M.Y."/>
            <person name="Jogler C."/>
        </authorList>
    </citation>
    <scope>NUCLEOTIDE SEQUENCE [LARGE SCALE GENOMIC DNA]</scope>
    <source>
        <strain evidence="1 2">Spb1</strain>
    </source>
</reference>
<proteinExistence type="predicted"/>
<dbReference type="AlphaFoldDB" id="A0A518GP51"/>
<accession>A0A518GP51</accession>
<dbReference type="KEGG" id="peh:Spb1_21690"/>
<evidence type="ECO:0000313" key="1">
    <source>
        <dbReference type="EMBL" id="QDV30241.1"/>
    </source>
</evidence>
<sequence>MKKQDASLSLNQLIAMIKLRKWALPMLSVKGSAKR</sequence>
<protein>
    <submittedName>
        <fullName evidence="1">Uncharacterized protein</fullName>
    </submittedName>
</protein>
<dbReference type="Proteomes" id="UP000315349">
    <property type="component" value="Chromosome"/>
</dbReference>
<name>A0A518GP51_9PLAN</name>
<gene>
    <name evidence="1" type="ORF">Spb1_21690</name>
</gene>
<organism evidence="1 2">
    <name type="scientific">Planctopirus ephydatiae</name>
    <dbReference type="NCBI Taxonomy" id="2528019"/>
    <lineage>
        <taxon>Bacteria</taxon>
        <taxon>Pseudomonadati</taxon>
        <taxon>Planctomycetota</taxon>
        <taxon>Planctomycetia</taxon>
        <taxon>Planctomycetales</taxon>
        <taxon>Planctomycetaceae</taxon>
        <taxon>Planctopirus</taxon>
    </lineage>
</organism>
<keyword evidence="2" id="KW-1185">Reference proteome</keyword>